<evidence type="ECO:0000256" key="1">
    <source>
        <dbReference type="SAM" id="MobiDB-lite"/>
    </source>
</evidence>
<dbReference type="InParanoid" id="K5WGX6"/>
<reference evidence="2 3" key="1">
    <citation type="journal article" date="2012" name="BMC Genomics">
        <title>Comparative genomics of the white-rot fungi, Phanerochaete carnosa and P. chrysosporium, to elucidate the genetic basis of the distinct wood types they colonize.</title>
        <authorList>
            <person name="Suzuki H."/>
            <person name="MacDonald J."/>
            <person name="Syed K."/>
            <person name="Salamov A."/>
            <person name="Hori C."/>
            <person name="Aerts A."/>
            <person name="Henrissat B."/>
            <person name="Wiebenga A."/>
            <person name="vanKuyk P.A."/>
            <person name="Barry K."/>
            <person name="Lindquist E."/>
            <person name="LaButti K."/>
            <person name="Lapidus A."/>
            <person name="Lucas S."/>
            <person name="Coutinho P."/>
            <person name="Gong Y."/>
            <person name="Samejima M."/>
            <person name="Mahadevan R."/>
            <person name="Abou-Zaid M."/>
            <person name="de Vries R.P."/>
            <person name="Igarashi K."/>
            <person name="Yadav J.S."/>
            <person name="Grigoriev I.V."/>
            <person name="Master E.R."/>
        </authorList>
    </citation>
    <scope>NUCLEOTIDE SEQUENCE [LARGE SCALE GENOMIC DNA]</scope>
    <source>
        <strain evidence="2 3">HHB-10118-sp</strain>
    </source>
</reference>
<feature type="region of interest" description="Disordered" evidence="1">
    <location>
        <begin position="89"/>
        <end position="109"/>
    </location>
</feature>
<accession>K5WGX6</accession>
<organism evidence="2 3">
    <name type="scientific">Phanerochaete carnosa (strain HHB-10118-sp)</name>
    <name type="common">White-rot fungus</name>
    <name type="synonym">Peniophora carnosa</name>
    <dbReference type="NCBI Taxonomy" id="650164"/>
    <lineage>
        <taxon>Eukaryota</taxon>
        <taxon>Fungi</taxon>
        <taxon>Dikarya</taxon>
        <taxon>Basidiomycota</taxon>
        <taxon>Agaricomycotina</taxon>
        <taxon>Agaricomycetes</taxon>
        <taxon>Polyporales</taxon>
        <taxon>Phanerochaetaceae</taxon>
        <taxon>Phanerochaete</taxon>
    </lineage>
</organism>
<proteinExistence type="predicted"/>
<dbReference type="OrthoDB" id="2803214at2759"/>
<sequence>MQNASETTPQTSVHMQTLNVSQGGVDAVEPEVTVEEFLRWSAAASTSRKRVRGTRRLTRLLDPSSDILWSSEVEDETFPIATRNRRRALPQLPASEDEYQPSEDELRERPVRRRKTYKGKGNSLASRMMRAAVLSHVDVDTSHLPADAQDRQPLKFTTMHDASPPATVLNGHKARIIDPRSTSLHSSVFNNKPSATFAKPLMKPRFTYRIPSPPLRGASSTRTEKFMLDPGGRCRDHKGQMRIQKTAADGQKSSPWYVLDAYFQSAQSNLTPGGQDQSSLSSRP</sequence>
<dbReference type="EMBL" id="JH930470">
    <property type="protein sequence ID" value="EKM58324.1"/>
    <property type="molecule type" value="Genomic_DNA"/>
</dbReference>
<dbReference type="RefSeq" id="XP_007393643.1">
    <property type="nucleotide sequence ID" value="XM_007393581.1"/>
</dbReference>
<dbReference type="Proteomes" id="UP000008370">
    <property type="component" value="Unassembled WGS sequence"/>
</dbReference>
<protein>
    <submittedName>
        <fullName evidence="2">Uncharacterized protein</fullName>
    </submittedName>
</protein>
<dbReference type="GeneID" id="18915515"/>
<dbReference type="KEGG" id="pco:PHACADRAFT_252553"/>
<dbReference type="HOGENOM" id="CLU_980422_0_0_1"/>
<name>K5WGX6_PHACS</name>
<keyword evidence="3" id="KW-1185">Reference proteome</keyword>
<evidence type="ECO:0000313" key="2">
    <source>
        <dbReference type="EMBL" id="EKM58324.1"/>
    </source>
</evidence>
<evidence type="ECO:0000313" key="3">
    <source>
        <dbReference type="Proteomes" id="UP000008370"/>
    </source>
</evidence>
<dbReference type="AlphaFoldDB" id="K5WGX6"/>
<gene>
    <name evidence="2" type="ORF">PHACADRAFT_252553</name>
</gene>